<dbReference type="Proteomes" id="UP000198703">
    <property type="component" value="Unassembled WGS sequence"/>
</dbReference>
<evidence type="ECO:0000313" key="2">
    <source>
        <dbReference type="EMBL" id="SEA44696.1"/>
    </source>
</evidence>
<proteinExistence type="predicted"/>
<dbReference type="EMBL" id="FNQM01000005">
    <property type="protein sequence ID" value="SEA44696.1"/>
    <property type="molecule type" value="Genomic_DNA"/>
</dbReference>
<keyword evidence="1" id="KW-0472">Membrane</keyword>
<reference evidence="2 3" key="1">
    <citation type="submission" date="2016-10" db="EMBL/GenBank/DDBJ databases">
        <authorList>
            <person name="de Groot N.N."/>
        </authorList>
    </citation>
    <scope>NUCLEOTIDE SEQUENCE [LARGE SCALE GENOMIC DNA]</scope>
    <source>
        <strain evidence="2 3">DSM 15345</strain>
    </source>
</reference>
<accession>A0A1H4B9E6</accession>
<gene>
    <name evidence="2" type="ORF">SAMN05444370_10586</name>
</gene>
<sequence length="113" mass="12182">MQEALFFVCLGGALAAAILAQGLLFAAREHVAREHPEWRRSLAAGGFGLRMGGEDARLRRRILRPLLTGRMPAGPAEDPVLRRLGGWLRAAFSIVALGLGGVVLIMWLRVQGG</sequence>
<protein>
    <submittedName>
        <fullName evidence="2">Uncharacterized protein</fullName>
    </submittedName>
</protein>
<dbReference type="AlphaFoldDB" id="A0A1H4B9E6"/>
<dbReference type="RefSeq" id="WP_093252930.1">
    <property type="nucleotide sequence ID" value="NZ_FNQM01000005.1"/>
</dbReference>
<feature type="transmembrane region" description="Helical" evidence="1">
    <location>
        <begin position="87"/>
        <end position="108"/>
    </location>
</feature>
<keyword evidence="3" id="KW-1185">Reference proteome</keyword>
<organism evidence="2 3">
    <name type="scientific">Rubrimonas cliftonensis</name>
    <dbReference type="NCBI Taxonomy" id="89524"/>
    <lineage>
        <taxon>Bacteria</taxon>
        <taxon>Pseudomonadati</taxon>
        <taxon>Pseudomonadota</taxon>
        <taxon>Alphaproteobacteria</taxon>
        <taxon>Rhodobacterales</taxon>
        <taxon>Paracoccaceae</taxon>
        <taxon>Rubrimonas</taxon>
    </lineage>
</organism>
<name>A0A1H4B9E6_9RHOB</name>
<evidence type="ECO:0000256" key="1">
    <source>
        <dbReference type="SAM" id="Phobius"/>
    </source>
</evidence>
<dbReference type="STRING" id="89524.SAMN05444370_10586"/>
<evidence type="ECO:0000313" key="3">
    <source>
        <dbReference type="Proteomes" id="UP000198703"/>
    </source>
</evidence>
<keyword evidence="1" id="KW-1133">Transmembrane helix</keyword>
<keyword evidence="1" id="KW-0812">Transmembrane</keyword>